<evidence type="ECO:0000313" key="3">
    <source>
        <dbReference type="Proteomes" id="UP000335415"/>
    </source>
</evidence>
<dbReference type="Gene3D" id="2.120.10.30">
    <property type="entry name" value="TolB, C-terminal domain"/>
    <property type="match status" value="1"/>
</dbReference>
<protein>
    <submittedName>
        <fullName evidence="2">PQQ-dependent sugar dehydrogenase</fullName>
    </submittedName>
</protein>
<evidence type="ECO:0000259" key="1">
    <source>
        <dbReference type="Pfam" id="PF07995"/>
    </source>
</evidence>
<feature type="domain" description="Glucose/Sorbosone dehydrogenase" evidence="1">
    <location>
        <begin position="22"/>
        <end position="354"/>
    </location>
</feature>
<dbReference type="AlphaFoldDB" id="A0A5J5G3S6"/>
<keyword evidence="3" id="KW-1185">Reference proteome</keyword>
<gene>
    <name evidence="2" type="ORF">FJU30_07255</name>
</gene>
<dbReference type="InterPro" id="IPR012938">
    <property type="entry name" value="Glc/Sorbosone_DH"/>
</dbReference>
<dbReference type="PANTHER" id="PTHR19328:SF75">
    <property type="entry name" value="ALDOSE SUGAR DEHYDROGENASE YLII"/>
    <property type="match status" value="1"/>
</dbReference>
<organism evidence="2 3">
    <name type="scientific">Affinibrenneria salicis</name>
    <dbReference type="NCBI Taxonomy" id="2590031"/>
    <lineage>
        <taxon>Bacteria</taxon>
        <taxon>Pseudomonadati</taxon>
        <taxon>Pseudomonadota</taxon>
        <taxon>Gammaproteobacteria</taxon>
        <taxon>Enterobacterales</taxon>
        <taxon>Pectobacteriaceae</taxon>
        <taxon>Affinibrenneria</taxon>
    </lineage>
</organism>
<dbReference type="RefSeq" id="WP_150434653.1">
    <property type="nucleotide sequence ID" value="NZ_VYKJ01000003.1"/>
</dbReference>
<dbReference type="InterPro" id="IPR011041">
    <property type="entry name" value="Quinoprot_gluc/sorb_DH_b-prop"/>
</dbReference>
<reference evidence="2 3" key="1">
    <citation type="submission" date="2019-09" db="EMBL/GenBank/DDBJ databases">
        <authorList>
            <person name="Li Y."/>
        </authorList>
    </citation>
    <scope>NUCLEOTIDE SEQUENCE [LARGE SCALE GENOMIC DNA]</scope>
    <source>
        <strain evidence="2 3">L3-3HA</strain>
    </source>
</reference>
<dbReference type="EMBL" id="VYKJ01000003">
    <property type="protein sequence ID" value="KAA9001382.1"/>
    <property type="molecule type" value="Genomic_DNA"/>
</dbReference>
<comment type="caution">
    <text evidence="2">The sequence shown here is derived from an EMBL/GenBank/DDBJ whole genome shotgun (WGS) entry which is preliminary data.</text>
</comment>
<accession>A0A5J5G3S6</accession>
<dbReference type="InterPro" id="IPR011042">
    <property type="entry name" value="6-blade_b-propeller_TolB-like"/>
</dbReference>
<dbReference type="OrthoDB" id="9770043at2"/>
<dbReference type="SUPFAM" id="SSF50952">
    <property type="entry name" value="Soluble quinoprotein glucose dehydrogenase"/>
    <property type="match status" value="1"/>
</dbReference>
<evidence type="ECO:0000313" key="2">
    <source>
        <dbReference type="EMBL" id="KAA9001382.1"/>
    </source>
</evidence>
<proteinExistence type="predicted"/>
<name>A0A5J5G3S6_9GAMM</name>
<dbReference type="Proteomes" id="UP000335415">
    <property type="component" value="Unassembled WGS sequence"/>
</dbReference>
<dbReference type="Pfam" id="PF07995">
    <property type="entry name" value="GSDH"/>
    <property type="match status" value="1"/>
</dbReference>
<dbReference type="PANTHER" id="PTHR19328">
    <property type="entry name" value="HEDGEHOG-INTERACTING PROTEIN"/>
    <property type="match status" value="1"/>
</dbReference>
<sequence>MLLSAAASGAESLEVSELQDELSHPWSLDFLPDDGGLLITERDGRLRRWRADSGLSAPIAGVPAVYARSQGGLFDVALAPDFPRSRRVYLSFAEADASGRAGTAVGYGRLSHDDTRLDDFTVIFRQQPKLSSGSHFGGRLVFDRAGYLFVALGENNQRPTAQARDKLQGKVVRLTAEGGIPADNPWVGQTGVRTEIWSLGHRNPQGMALNPWSGALWLNEHGPRGGDEINLPLAGKNYGWPLATHGVNYSGLKIPEAQGEGAPGTEAPHYVWKKSPGVSGMAFYDNARFPSWRRSLFIGALAEQNLIRLRLDGDSVIGEERLLSDRHERIRDVRVGPDGYLYVLTDERNGKLLKVGLKTAQ</sequence>